<evidence type="ECO:0000313" key="6">
    <source>
        <dbReference type="EMBL" id="ORY44394.1"/>
    </source>
</evidence>
<dbReference type="Gene3D" id="1.10.630.10">
    <property type="entry name" value="Cytochrome P450"/>
    <property type="match status" value="1"/>
</dbReference>
<evidence type="ECO:0000313" key="7">
    <source>
        <dbReference type="Proteomes" id="UP000193642"/>
    </source>
</evidence>
<keyword evidence="5" id="KW-0349">Heme</keyword>
<comment type="similarity">
    <text evidence="2">Belongs to the cytochrome P450 family.</text>
</comment>
<dbReference type="GO" id="GO:0004497">
    <property type="term" value="F:monooxygenase activity"/>
    <property type="evidence" value="ECO:0007669"/>
    <property type="project" value="InterPro"/>
</dbReference>
<sequence length="402" mass="44430">MEPPMHRPFSLLGSALDILRWGPAHFLQRTTAVLGPIFRFRLLQKTFVILSASENKELLNEYFHNKDLVFARGTIQMIGLDLFLYNGQEIAMRNLHSKLLRTKWQSNLDQEIHSISSETVGYLDTLSTDSSIKYSGLTLNNTSHHNLFPYWVLRFIFPFMSNLHQSVKNLQSALLPIISTTRTTLESQSPSPKNLLHQLISTYKDDNTVASNIILLTIPATGNTVPTLLNALFQIPHLPHTAVTALRGEIDATTAGKRCRKRDCETDKYASMRVGGYVVGGYMIRKDSTVLLNGIGMHGQQWMGSGDGEFDAFRWVESGKYASGASSEYLVWGGGVSSCPGRFLAVNQVKAILCCILGKFDVTYAGGVEGVVGKSIGFASVKPGMVDGKVVGLNFQNDLFKC</sequence>
<dbReference type="InterPro" id="IPR002403">
    <property type="entry name" value="Cyt_P450_E_grp-IV"/>
</dbReference>
<dbReference type="GO" id="GO:0020037">
    <property type="term" value="F:heme binding"/>
    <property type="evidence" value="ECO:0007669"/>
    <property type="project" value="InterPro"/>
</dbReference>
<keyword evidence="3 5" id="KW-0479">Metal-binding</keyword>
<dbReference type="AlphaFoldDB" id="A0A1Y2CC21"/>
<dbReference type="GO" id="GO:0016705">
    <property type="term" value="F:oxidoreductase activity, acting on paired donors, with incorporation or reduction of molecular oxygen"/>
    <property type="evidence" value="ECO:0007669"/>
    <property type="project" value="InterPro"/>
</dbReference>
<comment type="caution">
    <text evidence="6">The sequence shown here is derived from an EMBL/GenBank/DDBJ whole genome shotgun (WGS) entry which is preliminary data.</text>
</comment>
<proteinExistence type="inferred from homology"/>
<dbReference type="STRING" id="329046.A0A1Y2CC21"/>
<dbReference type="SUPFAM" id="SSF48264">
    <property type="entry name" value="Cytochrome P450"/>
    <property type="match status" value="1"/>
</dbReference>
<accession>A0A1Y2CC21</accession>
<evidence type="ECO:0000256" key="2">
    <source>
        <dbReference type="ARBA" id="ARBA00010617"/>
    </source>
</evidence>
<dbReference type="PANTHER" id="PTHR46206">
    <property type="entry name" value="CYTOCHROME P450"/>
    <property type="match status" value="1"/>
</dbReference>
<evidence type="ECO:0000256" key="5">
    <source>
        <dbReference type="PIRSR" id="PIRSR602403-1"/>
    </source>
</evidence>
<keyword evidence="7" id="KW-1185">Reference proteome</keyword>
<dbReference type="GO" id="GO:0005506">
    <property type="term" value="F:iron ion binding"/>
    <property type="evidence" value="ECO:0007669"/>
    <property type="project" value="InterPro"/>
</dbReference>
<dbReference type="Pfam" id="PF00067">
    <property type="entry name" value="p450"/>
    <property type="match status" value="1"/>
</dbReference>
<reference evidence="6 7" key="1">
    <citation type="submission" date="2016-07" db="EMBL/GenBank/DDBJ databases">
        <title>Pervasive Adenine N6-methylation of Active Genes in Fungi.</title>
        <authorList>
            <consortium name="DOE Joint Genome Institute"/>
            <person name="Mondo S.J."/>
            <person name="Dannebaum R.O."/>
            <person name="Kuo R.C."/>
            <person name="Labutti K."/>
            <person name="Haridas S."/>
            <person name="Kuo A."/>
            <person name="Salamov A."/>
            <person name="Ahrendt S.R."/>
            <person name="Lipzen A."/>
            <person name="Sullivan W."/>
            <person name="Andreopoulos W.B."/>
            <person name="Clum A."/>
            <person name="Lindquist E."/>
            <person name="Daum C."/>
            <person name="Ramamoorthy G.K."/>
            <person name="Gryganskyi A."/>
            <person name="Culley D."/>
            <person name="Magnuson J.K."/>
            <person name="James T.Y."/>
            <person name="O'Malley M.A."/>
            <person name="Stajich J.E."/>
            <person name="Spatafora J.W."/>
            <person name="Visel A."/>
            <person name="Grigoriev I.V."/>
        </authorList>
    </citation>
    <scope>NUCLEOTIDE SEQUENCE [LARGE SCALE GENOMIC DNA]</scope>
    <source>
        <strain evidence="6 7">JEL800</strain>
    </source>
</reference>
<organism evidence="6 7">
    <name type="scientific">Rhizoclosmatium globosum</name>
    <dbReference type="NCBI Taxonomy" id="329046"/>
    <lineage>
        <taxon>Eukaryota</taxon>
        <taxon>Fungi</taxon>
        <taxon>Fungi incertae sedis</taxon>
        <taxon>Chytridiomycota</taxon>
        <taxon>Chytridiomycota incertae sedis</taxon>
        <taxon>Chytridiomycetes</taxon>
        <taxon>Chytridiales</taxon>
        <taxon>Chytriomycetaceae</taxon>
        <taxon>Rhizoclosmatium</taxon>
    </lineage>
</organism>
<comment type="cofactor">
    <cofactor evidence="1 5">
        <name>heme</name>
        <dbReference type="ChEBI" id="CHEBI:30413"/>
    </cofactor>
</comment>
<evidence type="ECO:0000256" key="1">
    <source>
        <dbReference type="ARBA" id="ARBA00001971"/>
    </source>
</evidence>
<dbReference type="OrthoDB" id="1844152at2759"/>
<evidence type="ECO:0000256" key="3">
    <source>
        <dbReference type="ARBA" id="ARBA00022723"/>
    </source>
</evidence>
<gene>
    <name evidence="6" type="ORF">BCR33DRAFT_850510</name>
</gene>
<dbReference type="InterPro" id="IPR036396">
    <property type="entry name" value="Cyt_P450_sf"/>
</dbReference>
<dbReference type="Proteomes" id="UP000193642">
    <property type="component" value="Unassembled WGS sequence"/>
</dbReference>
<feature type="binding site" description="axial binding residue" evidence="5">
    <location>
        <position position="339"/>
    </location>
    <ligand>
        <name>heme</name>
        <dbReference type="ChEBI" id="CHEBI:30413"/>
    </ligand>
    <ligandPart>
        <name>Fe</name>
        <dbReference type="ChEBI" id="CHEBI:18248"/>
    </ligandPart>
</feature>
<dbReference type="InterPro" id="IPR001128">
    <property type="entry name" value="Cyt_P450"/>
</dbReference>
<dbReference type="PRINTS" id="PR00465">
    <property type="entry name" value="EP450IV"/>
</dbReference>
<evidence type="ECO:0000256" key="4">
    <source>
        <dbReference type="ARBA" id="ARBA00023004"/>
    </source>
</evidence>
<protein>
    <submittedName>
        <fullName evidence="6">Cytochrome P450</fullName>
    </submittedName>
</protein>
<name>A0A1Y2CC21_9FUNG</name>
<dbReference type="EMBL" id="MCGO01000022">
    <property type="protein sequence ID" value="ORY44394.1"/>
    <property type="molecule type" value="Genomic_DNA"/>
</dbReference>
<keyword evidence="4 5" id="KW-0408">Iron</keyword>